<evidence type="ECO:0000313" key="2">
    <source>
        <dbReference type="Proteomes" id="UP001164439"/>
    </source>
</evidence>
<sequence>MNSSTAWRRHGVGRVTISAALEGRVAASGALRRHGVGRVNPAITPHPAREAS</sequence>
<protein>
    <submittedName>
        <fullName evidence="1">Uncharacterized protein</fullName>
    </submittedName>
</protein>
<accession>A0ABY7KPD6</accession>
<proteinExistence type="predicted"/>
<evidence type="ECO:0000313" key="1">
    <source>
        <dbReference type="EMBL" id="WAZ24786.1"/>
    </source>
</evidence>
<dbReference type="RefSeq" id="WP_269662274.1">
    <property type="nucleotide sequence ID" value="NZ_CP114413.1"/>
</dbReference>
<gene>
    <name evidence="1" type="ORF">STRCI_006237</name>
</gene>
<keyword evidence="2" id="KW-1185">Reference proteome</keyword>
<dbReference type="EMBL" id="CP114413">
    <property type="protein sequence ID" value="WAZ24786.1"/>
    <property type="molecule type" value="Genomic_DNA"/>
</dbReference>
<organism evidence="1 2">
    <name type="scientific">Streptomyces cinnabarinus</name>
    <dbReference type="NCBI Taxonomy" id="67287"/>
    <lineage>
        <taxon>Bacteria</taxon>
        <taxon>Bacillati</taxon>
        <taxon>Actinomycetota</taxon>
        <taxon>Actinomycetes</taxon>
        <taxon>Kitasatosporales</taxon>
        <taxon>Streptomycetaceae</taxon>
        <taxon>Streptomyces</taxon>
    </lineage>
</organism>
<dbReference type="Proteomes" id="UP001164439">
    <property type="component" value="Chromosome"/>
</dbReference>
<name>A0ABY7KPD6_9ACTN</name>
<reference evidence="1" key="1">
    <citation type="submission" date="2022-12" db="EMBL/GenBank/DDBJ databases">
        <authorList>
            <person name="Ruckert C."/>
            <person name="Busche T."/>
            <person name="Kalinowski J."/>
            <person name="Wittmann C."/>
        </authorList>
    </citation>
    <scope>NUCLEOTIDE SEQUENCE</scope>
    <source>
        <strain evidence="1">DSM 40467</strain>
    </source>
</reference>